<dbReference type="Pfam" id="PF11022">
    <property type="entry name" value="ATP19"/>
    <property type="match status" value="1"/>
</dbReference>
<dbReference type="GO" id="GO:0015986">
    <property type="term" value="P:proton motive force-driven ATP synthesis"/>
    <property type="evidence" value="ECO:0007669"/>
    <property type="project" value="TreeGrafter"/>
</dbReference>
<dbReference type="AlphaFoldDB" id="A0AAD5VDA6"/>
<evidence type="ECO:0008006" key="6">
    <source>
        <dbReference type="Google" id="ProtNLM"/>
    </source>
</evidence>
<dbReference type="EMBL" id="JANAWD010000022">
    <property type="protein sequence ID" value="KAJ3490769.1"/>
    <property type="molecule type" value="Genomic_DNA"/>
</dbReference>
<name>A0AAD5VDA6_9APHY</name>
<sequence>MSYVILGRAIKNEYLAIGTLLGTAGLTFAAMGGSKKDAHAPSGSGKQTIAQVKESVKFNAGSSEEEQFIKNFIAEAEKESKH</sequence>
<evidence type="ECO:0000313" key="4">
    <source>
        <dbReference type="EMBL" id="KAJ3490769.1"/>
    </source>
</evidence>
<evidence type="ECO:0000256" key="1">
    <source>
        <dbReference type="ARBA" id="ARBA00004325"/>
    </source>
</evidence>
<evidence type="ECO:0000256" key="2">
    <source>
        <dbReference type="ARBA" id="ARBA00023128"/>
    </source>
</evidence>
<dbReference type="InterPro" id="IPR021278">
    <property type="entry name" value="ATP19"/>
</dbReference>
<evidence type="ECO:0000313" key="5">
    <source>
        <dbReference type="Proteomes" id="UP001212997"/>
    </source>
</evidence>
<dbReference type="PANTHER" id="PTHR28074:SF1">
    <property type="entry name" value="ATP SYNTHASE SUBUNIT K, MITOCHONDRIAL"/>
    <property type="match status" value="1"/>
</dbReference>
<keyword evidence="5" id="KW-1185">Reference proteome</keyword>
<gene>
    <name evidence="4" type="ORF">NLI96_g1181</name>
</gene>
<comment type="subcellular location">
    <subcellularLocation>
        <location evidence="1">Mitochondrion membrane</location>
    </subcellularLocation>
</comment>
<organism evidence="4 5">
    <name type="scientific">Meripilus lineatus</name>
    <dbReference type="NCBI Taxonomy" id="2056292"/>
    <lineage>
        <taxon>Eukaryota</taxon>
        <taxon>Fungi</taxon>
        <taxon>Dikarya</taxon>
        <taxon>Basidiomycota</taxon>
        <taxon>Agaricomycotina</taxon>
        <taxon>Agaricomycetes</taxon>
        <taxon>Polyporales</taxon>
        <taxon>Meripilaceae</taxon>
        <taxon>Meripilus</taxon>
    </lineage>
</organism>
<reference evidence="4" key="1">
    <citation type="submission" date="2022-07" db="EMBL/GenBank/DDBJ databases">
        <title>Genome Sequence of Physisporinus lineatus.</title>
        <authorList>
            <person name="Buettner E."/>
        </authorList>
    </citation>
    <scope>NUCLEOTIDE SEQUENCE</scope>
    <source>
        <strain evidence="4">VT162</strain>
    </source>
</reference>
<comment type="caution">
    <text evidence="4">The sequence shown here is derived from an EMBL/GenBank/DDBJ whole genome shotgun (WGS) entry which is preliminary data.</text>
</comment>
<dbReference type="GO" id="GO:0031966">
    <property type="term" value="C:mitochondrial membrane"/>
    <property type="evidence" value="ECO:0007669"/>
    <property type="project" value="UniProtKB-SubCell"/>
</dbReference>
<keyword evidence="2" id="KW-0496">Mitochondrion</keyword>
<evidence type="ECO:0000256" key="3">
    <source>
        <dbReference type="ARBA" id="ARBA00023136"/>
    </source>
</evidence>
<proteinExistence type="predicted"/>
<keyword evidence="3" id="KW-0472">Membrane</keyword>
<dbReference type="PANTHER" id="PTHR28074">
    <property type="entry name" value="ATP SYNTHASE SUBUNIT K, MITOCHONDRIAL"/>
    <property type="match status" value="1"/>
</dbReference>
<dbReference type="Proteomes" id="UP001212997">
    <property type="component" value="Unassembled WGS sequence"/>
</dbReference>
<accession>A0AAD5VDA6</accession>
<protein>
    <recommendedName>
        <fullName evidence="6">ATP synthase subunit K, mitochondrial</fullName>
    </recommendedName>
</protein>